<sequence length="199" mass="21764">MPKTVLAAAALAATAALVPAAPASATAPASKAAATATRPLYLRGGLTLHLPASWKVYGKGDYVRVVTGRCVSPKGGWGAPECDSFWVFGPKALKHGRELFNPYTPEHPYYPATDVQLCPHNRKWGQILGEASVKGLRQVGPGHKAYYREWKATCVSYSTGTVKSRYVQREWYLPKTRVLVVDQWDTPGLAGVLRRATWR</sequence>
<evidence type="ECO:0000313" key="2">
    <source>
        <dbReference type="EMBL" id="MFI7445198.1"/>
    </source>
</evidence>
<dbReference type="EMBL" id="JBITMB010000012">
    <property type="protein sequence ID" value="MFI7445198.1"/>
    <property type="molecule type" value="Genomic_DNA"/>
</dbReference>
<reference evidence="2 3" key="1">
    <citation type="submission" date="2024-10" db="EMBL/GenBank/DDBJ databases">
        <title>The Natural Products Discovery Center: Release of the First 8490 Sequenced Strains for Exploring Actinobacteria Biosynthetic Diversity.</title>
        <authorList>
            <person name="Kalkreuter E."/>
            <person name="Kautsar S.A."/>
            <person name="Yang D."/>
            <person name="Bader C.D."/>
            <person name="Teijaro C.N."/>
            <person name="Fluegel L."/>
            <person name="Davis C.M."/>
            <person name="Simpson J.R."/>
            <person name="Lauterbach L."/>
            <person name="Steele A.D."/>
            <person name="Gui C."/>
            <person name="Meng S."/>
            <person name="Li G."/>
            <person name="Viehrig K."/>
            <person name="Ye F."/>
            <person name="Su P."/>
            <person name="Kiefer A.F."/>
            <person name="Nichols A."/>
            <person name="Cepeda A.J."/>
            <person name="Yan W."/>
            <person name="Fan B."/>
            <person name="Jiang Y."/>
            <person name="Adhikari A."/>
            <person name="Zheng C.-J."/>
            <person name="Schuster L."/>
            <person name="Cowan T.M."/>
            <person name="Smanski M.J."/>
            <person name="Chevrette M.G."/>
            <person name="De Carvalho L.P.S."/>
            <person name="Shen B."/>
        </authorList>
    </citation>
    <scope>NUCLEOTIDE SEQUENCE [LARGE SCALE GENOMIC DNA]</scope>
    <source>
        <strain evidence="2 3">NPDC049503</strain>
    </source>
</reference>
<evidence type="ECO:0000313" key="3">
    <source>
        <dbReference type="Proteomes" id="UP001612928"/>
    </source>
</evidence>
<proteinExistence type="predicted"/>
<dbReference type="Proteomes" id="UP001612928">
    <property type="component" value="Unassembled WGS sequence"/>
</dbReference>
<protein>
    <submittedName>
        <fullName evidence="2">Uncharacterized protein</fullName>
    </submittedName>
</protein>
<gene>
    <name evidence="2" type="ORF">ACIBP5_34955</name>
</gene>
<feature type="chain" id="PRO_5046795362" evidence="1">
    <location>
        <begin position="26"/>
        <end position="199"/>
    </location>
</feature>
<keyword evidence="3" id="KW-1185">Reference proteome</keyword>
<organism evidence="2 3">
    <name type="scientific">Nonomuraea indica</name>
    <dbReference type="NCBI Taxonomy" id="1581193"/>
    <lineage>
        <taxon>Bacteria</taxon>
        <taxon>Bacillati</taxon>
        <taxon>Actinomycetota</taxon>
        <taxon>Actinomycetes</taxon>
        <taxon>Streptosporangiales</taxon>
        <taxon>Streptosporangiaceae</taxon>
        <taxon>Nonomuraea</taxon>
    </lineage>
</organism>
<comment type="caution">
    <text evidence="2">The sequence shown here is derived from an EMBL/GenBank/DDBJ whole genome shotgun (WGS) entry which is preliminary data.</text>
</comment>
<name>A0ABW8AFL4_9ACTN</name>
<dbReference type="RefSeq" id="WP_397025611.1">
    <property type="nucleotide sequence ID" value="NZ_JBITMB010000012.1"/>
</dbReference>
<evidence type="ECO:0000256" key="1">
    <source>
        <dbReference type="SAM" id="SignalP"/>
    </source>
</evidence>
<feature type="signal peptide" evidence="1">
    <location>
        <begin position="1"/>
        <end position="25"/>
    </location>
</feature>
<keyword evidence="1" id="KW-0732">Signal</keyword>
<accession>A0ABW8AFL4</accession>